<evidence type="ECO:0000313" key="13">
    <source>
        <dbReference type="EMBL" id="SEQ90323.1"/>
    </source>
</evidence>
<comment type="subcellular location">
    <subcellularLocation>
        <location evidence="1">Cytoplasm</location>
    </subcellularLocation>
</comment>
<dbReference type="GO" id="GO:0005737">
    <property type="term" value="C:cytoplasm"/>
    <property type="evidence" value="ECO:0007669"/>
    <property type="project" value="UniProtKB-SubCell"/>
</dbReference>
<protein>
    <recommendedName>
        <fullName evidence="4">Protein-L-isoaspartate O-methyltransferase</fullName>
        <ecNumber evidence="3">2.1.1.77</ecNumber>
    </recommendedName>
    <alternativeName>
        <fullName evidence="11">L-isoaspartyl protein carboxyl methyltransferase</fullName>
    </alternativeName>
    <alternativeName>
        <fullName evidence="9">Protein L-isoaspartyl methyltransferase</fullName>
    </alternativeName>
    <alternativeName>
        <fullName evidence="10">Protein-beta-aspartate methyltransferase</fullName>
    </alternativeName>
</protein>
<keyword evidence="5" id="KW-0963">Cytoplasm</keyword>
<evidence type="ECO:0000256" key="12">
    <source>
        <dbReference type="SAM" id="MobiDB-lite"/>
    </source>
</evidence>
<dbReference type="InterPro" id="IPR000682">
    <property type="entry name" value="PCMT"/>
</dbReference>
<dbReference type="Gene3D" id="3.40.50.150">
    <property type="entry name" value="Vaccinia Virus protein VP39"/>
    <property type="match status" value="1"/>
</dbReference>
<dbReference type="GO" id="GO:0032259">
    <property type="term" value="P:methylation"/>
    <property type="evidence" value="ECO:0007669"/>
    <property type="project" value="UniProtKB-KW"/>
</dbReference>
<evidence type="ECO:0000256" key="7">
    <source>
        <dbReference type="ARBA" id="ARBA00022679"/>
    </source>
</evidence>
<dbReference type="GO" id="GO:0004719">
    <property type="term" value="F:protein-L-isoaspartate (D-aspartate) O-methyltransferase activity"/>
    <property type="evidence" value="ECO:0007669"/>
    <property type="project" value="UniProtKB-EC"/>
</dbReference>
<comment type="similarity">
    <text evidence="2">Belongs to the methyltransferase superfamily. L-isoaspartyl/D-aspartyl protein methyltransferase family.</text>
</comment>
<sequence>MPDHTPPASPTGAPAARAARDRAAAARAAMVARLEEAGDLRPGPVRDALLALPREVLMPQAYVRRSAPEETPPRWALLDWSAAADRPELLDVLYDGRSVLIQHGGEPLLGRKRGVRSGGAITSMASVTGTTARLLQQLDLRPGQRVLDIGTGAGVTAAVACLLCGDTGVVTLDRDAHLTAAARARLADLGHRPVAVTGDGEAGWPGRAPYDRILVSFAVPRVPGAWLEQLAPEGVALATVGTSSPSWPGLATVTRTPDGRTEAELRAVEFGHRAGHGLERVLLDAGLRARIAAGNGRTAYSRLAPPPDVARGMWLALDHLHPGLVRDFGAEHLGIGAPACGSWVRVRPDGGGVWAVTSSGPRDIWEEIQGVAARWRAAGQPAAYRLEFGPGGEQWASAGRGRGALSWQLTDQRPKGPRTGDGETR</sequence>
<keyword evidence="14" id="KW-1185">Reference proteome</keyword>
<gene>
    <name evidence="13" type="ORF">SAMN05216481_11951</name>
</gene>
<reference evidence="13 14" key="1">
    <citation type="submission" date="2016-10" db="EMBL/GenBank/DDBJ databases">
        <authorList>
            <person name="de Groot N.N."/>
        </authorList>
    </citation>
    <scope>NUCLEOTIDE SEQUENCE [LARGE SCALE GENOMIC DNA]</scope>
    <source>
        <strain evidence="13 14">CGMCC 4.3519</strain>
    </source>
</reference>
<evidence type="ECO:0000256" key="1">
    <source>
        <dbReference type="ARBA" id="ARBA00004496"/>
    </source>
</evidence>
<evidence type="ECO:0000256" key="2">
    <source>
        <dbReference type="ARBA" id="ARBA00005369"/>
    </source>
</evidence>
<dbReference type="STRING" id="403935.SAMN05216481_11951"/>
<evidence type="ECO:0000256" key="6">
    <source>
        <dbReference type="ARBA" id="ARBA00022603"/>
    </source>
</evidence>
<dbReference type="CDD" id="cd02440">
    <property type="entry name" value="AdoMet_MTases"/>
    <property type="match status" value="1"/>
</dbReference>
<evidence type="ECO:0000256" key="11">
    <source>
        <dbReference type="ARBA" id="ARBA00031350"/>
    </source>
</evidence>
<evidence type="ECO:0000256" key="5">
    <source>
        <dbReference type="ARBA" id="ARBA00022490"/>
    </source>
</evidence>
<dbReference type="PANTHER" id="PTHR11579:SF0">
    <property type="entry name" value="PROTEIN-L-ISOASPARTATE(D-ASPARTATE) O-METHYLTRANSFERASE"/>
    <property type="match status" value="1"/>
</dbReference>
<keyword evidence="7 13" id="KW-0808">Transferase</keyword>
<dbReference type="SUPFAM" id="SSF53335">
    <property type="entry name" value="S-adenosyl-L-methionine-dependent methyltransferases"/>
    <property type="match status" value="1"/>
</dbReference>
<feature type="region of interest" description="Disordered" evidence="12">
    <location>
        <begin position="395"/>
        <end position="425"/>
    </location>
</feature>
<dbReference type="InterPro" id="IPR029063">
    <property type="entry name" value="SAM-dependent_MTases_sf"/>
</dbReference>
<dbReference type="EMBL" id="FOET01000019">
    <property type="protein sequence ID" value="SEQ90323.1"/>
    <property type="molecule type" value="Genomic_DNA"/>
</dbReference>
<evidence type="ECO:0000313" key="14">
    <source>
        <dbReference type="Proteomes" id="UP000199055"/>
    </source>
</evidence>
<dbReference type="EC" id="2.1.1.77" evidence="3"/>
<proteinExistence type="inferred from homology"/>
<evidence type="ECO:0000256" key="9">
    <source>
        <dbReference type="ARBA" id="ARBA00030757"/>
    </source>
</evidence>
<dbReference type="RefSeq" id="WP_245770301.1">
    <property type="nucleotide sequence ID" value="NZ_FOET01000019.1"/>
</dbReference>
<evidence type="ECO:0000256" key="8">
    <source>
        <dbReference type="ARBA" id="ARBA00022691"/>
    </source>
</evidence>
<feature type="compositionally biased region" description="Basic and acidic residues" evidence="12">
    <location>
        <begin position="412"/>
        <end position="425"/>
    </location>
</feature>
<dbReference type="PANTHER" id="PTHR11579">
    <property type="entry name" value="PROTEIN-L-ISOASPARTATE O-METHYLTRANSFERASE"/>
    <property type="match status" value="1"/>
</dbReference>
<organism evidence="13 14">
    <name type="scientific">Streptomyces radiopugnans</name>
    <dbReference type="NCBI Taxonomy" id="403935"/>
    <lineage>
        <taxon>Bacteria</taxon>
        <taxon>Bacillati</taxon>
        <taxon>Actinomycetota</taxon>
        <taxon>Actinomycetes</taxon>
        <taxon>Kitasatosporales</taxon>
        <taxon>Streptomycetaceae</taxon>
        <taxon>Streptomyces</taxon>
    </lineage>
</organism>
<evidence type="ECO:0000256" key="3">
    <source>
        <dbReference type="ARBA" id="ARBA00011890"/>
    </source>
</evidence>
<name>A0A1H9JU67_9ACTN</name>
<dbReference type="PROSITE" id="PS01279">
    <property type="entry name" value="PCMT"/>
    <property type="match status" value="1"/>
</dbReference>
<dbReference type="Pfam" id="PF01135">
    <property type="entry name" value="PCMT"/>
    <property type="match status" value="1"/>
</dbReference>
<keyword evidence="6 13" id="KW-0489">Methyltransferase</keyword>
<accession>A0A1H9JU67</accession>
<evidence type="ECO:0000256" key="4">
    <source>
        <dbReference type="ARBA" id="ARBA00013346"/>
    </source>
</evidence>
<feature type="region of interest" description="Disordered" evidence="12">
    <location>
        <begin position="1"/>
        <end position="22"/>
    </location>
</feature>
<dbReference type="Proteomes" id="UP000199055">
    <property type="component" value="Unassembled WGS sequence"/>
</dbReference>
<dbReference type="AlphaFoldDB" id="A0A1H9JU67"/>
<evidence type="ECO:0000256" key="10">
    <source>
        <dbReference type="ARBA" id="ARBA00031323"/>
    </source>
</evidence>
<keyword evidence="8" id="KW-0949">S-adenosyl-L-methionine</keyword>